<reference evidence="2" key="1">
    <citation type="journal article" date="2015" name="Nature">
        <title>Complex archaea that bridge the gap between prokaryotes and eukaryotes.</title>
        <authorList>
            <person name="Spang A."/>
            <person name="Saw J.H."/>
            <person name="Jorgensen S.L."/>
            <person name="Zaremba-Niedzwiedzka K."/>
            <person name="Martijn J."/>
            <person name="Lind A.E."/>
            <person name="van Eijk R."/>
            <person name="Schleper C."/>
            <person name="Guy L."/>
            <person name="Ettema T.J."/>
        </authorList>
    </citation>
    <scope>NUCLEOTIDE SEQUENCE</scope>
</reference>
<feature type="region of interest" description="Disordered" evidence="1">
    <location>
        <begin position="1"/>
        <end position="73"/>
    </location>
</feature>
<evidence type="ECO:0000313" key="2">
    <source>
        <dbReference type="EMBL" id="KKK61070.1"/>
    </source>
</evidence>
<dbReference type="EMBL" id="LAZR01062657">
    <property type="protein sequence ID" value="KKK61070.1"/>
    <property type="molecule type" value="Genomic_DNA"/>
</dbReference>
<evidence type="ECO:0000256" key="1">
    <source>
        <dbReference type="SAM" id="MobiDB-lite"/>
    </source>
</evidence>
<evidence type="ECO:0008006" key="3">
    <source>
        <dbReference type="Google" id="ProtNLM"/>
    </source>
</evidence>
<comment type="caution">
    <text evidence="2">The sequence shown here is derived from an EMBL/GenBank/DDBJ whole genome shotgun (WGS) entry which is preliminary data.</text>
</comment>
<name>A0A0F8XJ05_9ZZZZ</name>
<sequence>MSKATNNTMAEQPSDERLKSLIRPLITRGPEGPPGTSGKSIRGLRGDKGSPGPPGKGVQGDQGKPGDKPTRAELAKLIQDILRDSVRTTPGLGHVVSAGTSTGGAIGKNNATTSAPGVTDDTQQGYKIGSRWFDTSADEEYVCLDSTAGAAVWTSTTLTSTEAIAAVEGEPTLVL</sequence>
<feature type="compositionally biased region" description="Basic and acidic residues" evidence="1">
    <location>
        <begin position="64"/>
        <end position="73"/>
    </location>
</feature>
<feature type="non-terminal residue" evidence="2">
    <location>
        <position position="175"/>
    </location>
</feature>
<dbReference type="AlphaFoldDB" id="A0A0F8XJ05"/>
<feature type="compositionally biased region" description="Polar residues" evidence="1">
    <location>
        <begin position="1"/>
        <end position="11"/>
    </location>
</feature>
<gene>
    <name evidence="2" type="ORF">LCGC14_3018020</name>
</gene>
<protein>
    <recommendedName>
        <fullName evidence="3">Collagen-like protein</fullName>
    </recommendedName>
</protein>
<organism evidence="2">
    <name type="scientific">marine sediment metagenome</name>
    <dbReference type="NCBI Taxonomy" id="412755"/>
    <lineage>
        <taxon>unclassified sequences</taxon>
        <taxon>metagenomes</taxon>
        <taxon>ecological metagenomes</taxon>
    </lineage>
</organism>
<proteinExistence type="predicted"/>
<accession>A0A0F8XJ05</accession>